<comment type="caution">
    <text evidence="2">The sequence shown here is derived from an EMBL/GenBank/DDBJ whole genome shotgun (WGS) entry which is preliminary data.</text>
</comment>
<keyword evidence="1" id="KW-0812">Transmembrane</keyword>
<organism evidence="2 3">
    <name type="scientific">Nesterenkonia sedimenti</name>
    <dbReference type="NCBI Taxonomy" id="1463632"/>
    <lineage>
        <taxon>Bacteria</taxon>
        <taxon>Bacillati</taxon>
        <taxon>Actinomycetota</taxon>
        <taxon>Actinomycetes</taxon>
        <taxon>Micrococcales</taxon>
        <taxon>Micrococcaceae</taxon>
        <taxon>Nesterenkonia</taxon>
    </lineage>
</organism>
<dbReference type="InterPro" id="IPR025443">
    <property type="entry name" value="DUF4307"/>
</dbReference>
<keyword evidence="1" id="KW-1133">Transmembrane helix</keyword>
<evidence type="ECO:0000313" key="2">
    <source>
        <dbReference type="EMBL" id="NLS10321.1"/>
    </source>
</evidence>
<accession>A0A7X8TKN0</accession>
<keyword evidence="3" id="KW-1185">Reference proteome</keyword>
<proteinExistence type="predicted"/>
<evidence type="ECO:0000313" key="3">
    <source>
        <dbReference type="Proteomes" id="UP000523139"/>
    </source>
</evidence>
<sequence>MNAIESARDYDHTELAQRYGTPTKRRITPLGQKIAVIAALVIAVAVSAWFTIGLASGQLEYQDVGYTIESDTRATVEYEVTKDFDATAQCMLHVLDESYAIVGSRLVTIGPHEGGGEADRAQYYTSELRTEYRGVSGVVDSCWLLED</sequence>
<name>A0A7X8TKN0_9MICC</name>
<protein>
    <submittedName>
        <fullName evidence="2">DUF4307 domain-containing protein</fullName>
    </submittedName>
</protein>
<dbReference type="Proteomes" id="UP000523139">
    <property type="component" value="Unassembled WGS sequence"/>
</dbReference>
<dbReference type="AlphaFoldDB" id="A0A7X8TKN0"/>
<dbReference type="Pfam" id="PF14155">
    <property type="entry name" value="DUF4307"/>
    <property type="match status" value="1"/>
</dbReference>
<evidence type="ECO:0000256" key="1">
    <source>
        <dbReference type="SAM" id="Phobius"/>
    </source>
</evidence>
<keyword evidence="1" id="KW-0472">Membrane</keyword>
<dbReference type="RefSeq" id="WP_168887809.1">
    <property type="nucleotide sequence ID" value="NZ_JABAHY010000009.1"/>
</dbReference>
<dbReference type="EMBL" id="JABAHY010000009">
    <property type="protein sequence ID" value="NLS10321.1"/>
    <property type="molecule type" value="Genomic_DNA"/>
</dbReference>
<feature type="transmembrane region" description="Helical" evidence="1">
    <location>
        <begin position="34"/>
        <end position="52"/>
    </location>
</feature>
<gene>
    <name evidence="2" type="ORF">HGQ17_10015</name>
</gene>
<reference evidence="2 3" key="1">
    <citation type="submission" date="2020-04" db="EMBL/GenBank/DDBJ databases">
        <title>Nesterenkonia sp. nov., isolated from marine sediment.</title>
        <authorList>
            <person name="Zhang G."/>
        </authorList>
    </citation>
    <scope>NUCLEOTIDE SEQUENCE [LARGE SCALE GENOMIC DNA]</scope>
    <source>
        <strain evidence="2 3">MY13</strain>
    </source>
</reference>